<name>A0ABS4QHX9_9NOCA</name>
<evidence type="ECO:0000256" key="2">
    <source>
        <dbReference type="ARBA" id="ARBA00022643"/>
    </source>
</evidence>
<feature type="domain" description="Luciferase-like" evidence="5">
    <location>
        <begin position="15"/>
        <end position="202"/>
    </location>
</feature>
<keyword evidence="3" id="KW-0560">Oxidoreductase</keyword>
<dbReference type="SUPFAM" id="SSF51679">
    <property type="entry name" value="Bacterial luciferase-like"/>
    <property type="match status" value="1"/>
</dbReference>
<dbReference type="Gene3D" id="3.20.20.30">
    <property type="entry name" value="Luciferase-like domain"/>
    <property type="match status" value="1"/>
</dbReference>
<dbReference type="InterPro" id="IPR011251">
    <property type="entry name" value="Luciferase-like_dom"/>
</dbReference>
<dbReference type="RefSeq" id="WP_209892734.1">
    <property type="nucleotide sequence ID" value="NZ_JAGGMR010000001.1"/>
</dbReference>
<keyword evidence="1" id="KW-0285">Flavoprotein</keyword>
<evidence type="ECO:0000259" key="5">
    <source>
        <dbReference type="Pfam" id="PF00296"/>
    </source>
</evidence>
<evidence type="ECO:0000256" key="1">
    <source>
        <dbReference type="ARBA" id="ARBA00022630"/>
    </source>
</evidence>
<keyword evidence="4" id="KW-0503">Monooxygenase</keyword>
<proteinExistence type="predicted"/>
<evidence type="ECO:0000256" key="4">
    <source>
        <dbReference type="ARBA" id="ARBA00023033"/>
    </source>
</evidence>
<dbReference type="PANTHER" id="PTHR42847:SF4">
    <property type="entry name" value="ALKANESULFONATE MONOOXYGENASE-RELATED"/>
    <property type="match status" value="1"/>
</dbReference>
<organism evidence="6 7">
    <name type="scientific">Nocardia goodfellowii</name>
    <dbReference type="NCBI Taxonomy" id="882446"/>
    <lineage>
        <taxon>Bacteria</taxon>
        <taxon>Bacillati</taxon>
        <taxon>Actinomycetota</taxon>
        <taxon>Actinomycetes</taxon>
        <taxon>Mycobacteriales</taxon>
        <taxon>Nocardiaceae</taxon>
        <taxon>Nocardia</taxon>
    </lineage>
</organism>
<dbReference type="InterPro" id="IPR036661">
    <property type="entry name" value="Luciferase-like_sf"/>
</dbReference>
<dbReference type="PANTHER" id="PTHR42847">
    <property type="entry name" value="ALKANESULFONATE MONOOXYGENASE"/>
    <property type="match status" value="1"/>
</dbReference>
<evidence type="ECO:0000256" key="3">
    <source>
        <dbReference type="ARBA" id="ARBA00023002"/>
    </source>
</evidence>
<dbReference type="InterPro" id="IPR019923">
    <property type="entry name" value="Lucif-like_OxRdtase_MSMEG_2516"/>
</dbReference>
<dbReference type="EMBL" id="JAGGMR010000001">
    <property type="protein sequence ID" value="MBP2191299.1"/>
    <property type="molecule type" value="Genomic_DNA"/>
</dbReference>
<accession>A0ABS4QHX9</accession>
<evidence type="ECO:0000313" key="7">
    <source>
        <dbReference type="Proteomes" id="UP001519325"/>
    </source>
</evidence>
<dbReference type="NCBIfam" id="TIGR03621">
    <property type="entry name" value="F420_MSMEG_2516"/>
    <property type="match status" value="1"/>
</dbReference>
<dbReference type="Proteomes" id="UP001519325">
    <property type="component" value="Unassembled WGS sequence"/>
</dbReference>
<gene>
    <name evidence="6" type="ORF">BJ987_004200</name>
</gene>
<keyword evidence="2" id="KW-0288">FMN</keyword>
<evidence type="ECO:0000313" key="6">
    <source>
        <dbReference type="EMBL" id="MBP2191299.1"/>
    </source>
</evidence>
<dbReference type="Pfam" id="PF00296">
    <property type="entry name" value="Bac_luciferase"/>
    <property type="match status" value="1"/>
</dbReference>
<comment type="caution">
    <text evidence="6">The sequence shown here is derived from an EMBL/GenBank/DDBJ whole genome shotgun (WGS) entry which is preliminary data.</text>
</comment>
<dbReference type="InterPro" id="IPR050172">
    <property type="entry name" value="SsuD_RutA_monooxygenase"/>
</dbReference>
<keyword evidence="7" id="KW-1185">Reference proteome</keyword>
<protein>
    <submittedName>
        <fullName evidence="6">F420-dependent oxidoreductase</fullName>
    </submittedName>
</protein>
<reference evidence="6 7" key="1">
    <citation type="submission" date="2021-03" db="EMBL/GenBank/DDBJ databases">
        <title>Sequencing the genomes of 1000 actinobacteria strains.</title>
        <authorList>
            <person name="Klenk H.-P."/>
        </authorList>
    </citation>
    <scope>NUCLEOTIDE SEQUENCE [LARGE SCALE GENOMIC DNA]</scope>
    <source>
        <strain evidence="6 7">DSM 45516</strain>
    </source>
</reference>
<sequence length="322" mass="34778">MTRRFRFSARAAIGPASVREIQETARFAESAGFDTIVFPDHLDMQYAPLPLLTAAALATERIGVCPYVLNVDLRHPAVLAQELATLDLLSEGRLEIGLGAGWNRQEYLATGLTFAPVGVRVSRVREAVEVIRGCFADERFSYAGAHFTIREHDGLPKPARRPPFLLGGGGRRMLTTAGQFADIVGLAPRITPNQSGGMFADPASITLAATVEKLGWVRAAAGDRFDSLELSTYASATHPAAAPVTVTGHALAEARRRLDDIRARTGAELTVRDYLDSPHVWIGTIDQLADKCLTLREQLGISHFMLGAPRVSAAIVERLAGQ</sequence>